<sequence length="1704" mass="191494">MAPTSRKRGRNEGMQGDMQNVVEARREALIEERQKQLESIYDRHDTLVREAFHMERFTLMLGYDPKEAKAEQTGVIHDYKAQYDLLSIAGPSSGRRTRSERRQIVTAPTHVSPDSVKKGKGKASSNAIWDILSTARPSPVKGKGKEKASMFMDSASAPIGRKAPQRDLHSVVDVEMDSISAPIVKGRKKAKFGPSEILEGASIVGRRHTGISARQHMGGKSNGESSSTAGRRLRSQDTTAVVAAIADAPTKSGPSTPELVPSVGGRHSTMGPPSTPRNQALGGSYSDVDPAVGKRRNTLYNGVSARKRPREDSDAESLADKSPATISTRGGRALPARAAAHRVTVPLPPPSPYSNIKRIKLIVRRPPPSYSNPNQLPPPPKHGSSISAFLSSYTTMENKDVSTRILRESVRRDADILERASKLKEDGRWFYRSEEEGGIIEDLETPQGPERTTKDVWDHCIEEIVALGQAEIKRPIGAQIASQIASKMQAYWEGQHAKQDKKRVQEEKRLRVLAKQTIKEVTSAWGKIVLHIRHQEQVEREAEELKRGHEHLDAILDQSGLLLETQQNSLVRRSRSTSSDGFGIWGSEGGDSDDSEGDGEEGEEDDIESDEEEPEPEPEPEPEQSDGGEEGDDDMDVDTIALLGGNPDTPISQSVEASPTASTSILPSRGSVSPDDAVNDESLMLALEDLLILPESSPPPTPTPSSYPLGSPSLPSLPNMQAKDASPVDDSVAPSDYAETVPSSMSAVASPGKYDEDVAAQNLTTLKDVRSRIPTPDLGLRSRPEGTIDTLDEVSAQSALEEEMEVNRVHSFANDINNETRPCETNVDAGVNGTEPHARCDEVVRPDEPEKEEQELPKLPIIPEDGDDARPDEPEEEEQELPELPIIPEYLKPFAVAPVEWDPDAPIKPPLLLRGVLRPYQQTGLEWLTTLHRNNLNGILADEMGLGKTIQTISLLAHLACDRGIWGPHLIIVPTSVLLNWEMEFKKFLPGFRVLSYHGTTKRRKELRQGWNDKYHFNVCITSYTLASRDAHIFKRRAWYYMILDEAHMIKNFKSQRWNILLMFRSFRRLLLTGTPLQNNLTELWALLQFLMSGSNFANLKEFGDWFSNPLEKAIEMGNAHDDETMQRVSKLHTVLRPYLLRRLKRDVEKELPSKFEHLMLCPLSKRQRYLYDEFMSRAHTQDALQSGVYQKIANILMQLRKVCNHPDLFEVRPVVTSFAMTRSAVADFEIKELLIRRRLLTEDEKSVNLDFLGLRFIDQQNTSEFGAMETRRLDATSRLPFIFELPGEPPPKDMRAIDGFRAYAAWRSRADKIAHWTHVAYVNQYRIQAYPIASREMIAYVGSINKPILPLSYVNQTAYLDTMITMHTMVKTYAQRSDEMASTIDRFAFATPAVVALDIPRIALPSLPINQITRDFDAVLHKSSVKLQIAFPDPLLLQYDCGKLQQLNLLLREKKAGGHRVLIFTQMTRILDILEIFLNFHGYLYLRLDGATKIEDRQYITERFNADSRIFCFIASSRSGGVGINLTGADTVVFYDSDFNPQMDRQCEDRAHRIGQIRDVHIYRFVSQYTVEEAMLRKANQKRSLDDLVIQKGGFDWRTIFNDEKALTNALEEFDDQEDAHAAAVATREEVAIVGADEADFGEGETTRDIDNRESSQVDVEQQPEERQEGQDEEEDEEEGGTIADYMLAFVRQDYDYFREWRV</sequence>
<feature type="compositionally biased region" description="Low complexity" evidence="12">
    <location>
        <begin position="706"/>
        <end position="718"/>
    </location>
</feature>
<dbReference type="PANTHER" id="PTHR45685">
    <property type="entry name" value="HELICASE SRCAP-RELATED"/>
    <property type="match status" value="1"/>
</dbReference>
<dbReference type="Pfam" id="PF00271">
    <property type="entry name" value="Helicase_C"/>
    <property type="match status" value="1"/>
</dbReference>
<dbReference type="InterPro" id="IPR038718">
    <property type="entry name" value="SNF2-like_sf"/>
</dbReference>
<comment type="similarity">
    <text evidence="2">Belongs to the SNF2/RAD54 helicase family. SWR1 subfamily.</text>
</comment>
<dbReference type="Gene3D" id="3.40.50.10810">
    <property type="entry name" value="Tandem AAA-ATPase domain"/>
    <property type="match status" value="1"/>
</dbReference>
<dbReference type="PANTHER" id="PTHR45685:SF1">
    <property type="entry name" value="HELICASE SRCAP"/>
    <property type="match status" value="1"/>
</dbReference>
<dbReference type="FunFam" id="3.40.50.10810:FF:000005">
    <property type="entry name" value="Photoperiod-independent early flowering 1"/>
    <property type="match status" value="1"/>
</dbReference>
<evidence type="ECO:0000256" key="1">
    <source>
        <dbReference type="ARBA" id="ARBA00004123"/>
    </source>
</evidence>
<dbReference type="OMA" id="DAHVFKR"/>
<keyword evidence="7" id="KW-0067">ATP-binding</keyword>
<keyword evidence="11" id="KW-0539">Nucleus</keyword>
<dbReference type="EMBL" id="FUEG01000001">
    <property type="protein sequence ID" value="SJK98233.1"/>
    <property type="molecule type" value="Genomic_DNA"/>
</dbReference>
<feature type="region of interest" description="Disordered" evidence="12">
    <location>
        <begin position="211"/>
        <end position="334"/>
    </location>
</feature>
<dbReference type="InterPro" id="IPR000330">
    <property type="entry name" value="SNF2_N"/>
</dbReference>
<feature type="region of interest" description="Disordered" evidence="12">
    <location>
        <begin position="1"/>
        <end position="20"/>
    </location>
</feature>
<organism evidence="15 16">
    <name type="scientific">Armillaria ostoyae</name>
    <name type="common">Armillaria root rot fungus</name>
    <dbReference type="NCBI Taxonomy" id="47428"/>
    <lineage>
        <taxon>Eukaryota</taxon>
        <taxon>Fungi</taxon>
        <taxon>Dikarya</taxon>
        <taxon>Basidiomycota</taxon>
        <taxon>Agaricomycotina</taxon>
        <taxon>Agaricomycetes</taxon>
        <taxon>Agaricomycetidae</taxon>
        <taxon>Agaricales</taxon>
        <taxon>Marasmiineae</taxon>
        <taxon>Physalacriaceae</taxon>
        <taxon>Armillaria</taxon>
    </lineage>
</organism>
<keyword evidence="16" id="KW-1185">Reference proteome</keyword>
<evidence type="ECO:0000313" key="15">
    <source>
        <dbReference type="EMBL" id="SJK98233.1"/>
    </source>
</evidence>
<evidence type="ECO:0000256" key="3">
    <source>
        <dbReference type="ARBA" id="ARBA00012551"/>
    </source>
</evidence>
<dbReference type="Proteomes" id="UP000219338">
    <property type="component" value="Unassembled WGS sequence"/>
</dbReference>
<evidence type="ECO:0000256" key="5">
    <source>
        <dbReference type="ARBA" id="ARBA00022801"/>
    </source>
</evidence>
<dbReference type="PROSITE" id="PS51194">
    <property type="entry name" value="HELICASE_CTER"/>
    <property type="match status" value="1"/>
</dbReference>
<dbReference type="SMART" id="SM00490">
    <property type="entry name" value="HELICc"/>
    <property type="match status" value="1"/>
</dbReference>
<dbReference type="GO" id="GO:0003678">
    <property type="term" value="F:DNA helicase activity"/>
    <property type="evidence" value="ECO:0007669"/>
    <property type="project" value="UniProtKB-EC"/>
</dbReference>
<evidence type="ECO:0000256" key="6">
    <source>
        <dbReference type="ARBA" id="ARBA00022806"/>
    </source>
</evidence>
<feature type="region of interest" description="Disordered" evidence="12">
    <location>
        <begin position="1635"/>
        <end position="1685"/>
    </location>
</feature>
<feature type="region of interest" description="Disordered" evidence="12">
    <location>
        <begin position="569"/>
        <end position="753"/>
    </location>
</feature>
<evidence type="ECO:0000259" key="13">
    <source>
        <dbReference type="PROSITE" id="PS51192"/>
    </source>
</evidence>
<dbReference type="Pfam" id="PF00176">
    <property type="entry name" value="SNF2-rel_dom"/>
    <property type="match status" value="1"/>
</dbReference>
<dbReference type="GO" id="GO:0016887">
    <property type="term" value="F:ATP hydrolysis activity"/>
    <property type="evidence" value="ECO:0007669"/>
    <property type="project" value="TreeGrafter"/>
</dbReference>
<evidence type="ECO:0000256" key="10">
    <source>
        <dbReference type="ARBA" id="ARBA00023159"/>
    </source>
</evidence>
<evidence type="ECO:0000256" key="8">
    <source>
        <dbReference type="ARBA" id="ARBA00022853"/>
    </source>
</evidence>
<evidence type="ECO:0000259" key="14">
    <source>
        <dbReference type="PROSITE" id="PS51194"/>
    </source>
</evidence>
<accession>A0A284QP62</accession>
<dbReference type="PROSITE" id="PS51192">
    <property type="entry name" value="HELICASE_ATP_BIND_1"/>
    <property type="match status" value="1"/>
</dbReference>
<evidence type="ECO:0000256" key="11">
    <source>
        <dbReference type="ARBA" id="ARBA00023242"/>
    </source>
</evidence>
<keyword evidence="9" id="KW-0238">DNA-binding</keyword>
<keyword evidence="4" id="KW-0547">Nucleotide-binding</keyword>
<feature type="compositionally biased region" description="Low complexity" evidence="12">
    <location>
        <begin position="237"/>
        <end position="248"/>
    </location>
</feature>
<evidence type="ECO:0000313" key="16">
    <source>
        <dbReference type="Proteomes" id="UP000219338"/>
    </source>
</evidence>
<feature type="domain" description="Helicase C-terminal" evidence="14">
    <location>
        <begin position="1444"/>
        <end position="1597"/>
    </location>
</feature>
<dbReference type="CDD" id="cd18793">
    <property type="entry name" value="SF2_C_SNF"/>
    <property type="match status" value="1"/>
</dbReference>
<feature type="compositionally biased region" description="Polar residues" evidence="12">
    <location>
        <begin position="649"/>
        <end position="666"/>
    </location>
</feature>
<dbReference type="EC" id="3.6.4.12" evidence="3"/>
<evidence type="ECO:0000256" key="9">
    <source>
        <dbReference type="ARBA" id="ARBA00023125"/>
    </source>
</evidence>
<gene>
    <name evidence="15" type="ORF">ARMOST_01494</name>
</gene>
<keyword evidence="8" id="KW-0156">Chromatin regulator</keyword>
<dbReference type="SUPFAM" id="SSF52540">
    <property type="entry name" value="P-loop containing nucleoside triphosphate hydrolases"/>
    <property type="match status" value="2"/>
</dbReference>
<dbReference type="Gene3D" id="3.40.50.300">
    <property type="entry name" value="P-loop containing nucleotide triphosphate hydrolases"/>
    <property type="match status" value="1"/>
</dbReference>
<evidence type="ECO:0000256" key="2">
    <source>
        <dbReference type="ARBA" id="ARBA00009220"/>
    </source>
</evidence>
<dbReference type="InterPro" id="IPR001650">
    <property type="entry name" value="Helicase_C-like"/>
</dbReference>
<dbReference type="GO" id="GO:0005524">
    <property type="term" value="F:ATP binding"/>
    <property type="evidence" value="ECO:0007669"/>
    <property type="project" value="UniProtKB-KW"/>
</dbReference>
<dbReference type="GO" id="GO:0000812">
    <property type="term" value="C:Swr1 complex"/>
    <property type="evidence" value="ECO:0007669"/>
    <property type="project" value="TreeGrafter"/>
</dbReference>
<name>A0A284QP62_ARMOS</name>
<feature type="compositionally biased region" description="Basic and acidic residues" evidence="12">
    <location>
        <begin position="1646"/>
        <end position="1657"/>
    </location>
</feature>
<feature type="compositionally biased region" description="Basic and acidic residues" evidence="12">
    <location>
        <begin position="836"/>
        <end position="848"/>
    </location>
</feature>
<dbReference type="InterPro" id="IPR014001">
    <property type="entry name" value="Helicase_ATP-bd"/>
</dbReference>
<evidence type="ECO:0000256" key="12">
    <source>
        <dbReference type="SAM" id="MobiDB-lite"/>
    </source>
</evidence>
<feature type="region of interest" description="Disordered" evidence="12">
    <location>
        <begin position="828"/>
        <end position="880"/>
    </location>
</feature>
<dbReference type="PROSITE" id="PS50096">
    <property type="entry name" value="IQ"/>
    <property type="match status" value="1"/>
</dbReference>
<proteinExistence type="inferred from homology"/>
<keyword evidence="10" id="KW-0010">Activator</keyword>
<feature type="region of interest" description="Disordered" evidence="12">
    <location>
        <begin position="90"/>
        <end position="121"/>
    </location>
</feature>
<feature type="compositionally biased region" description="Acidic residues" evidence="12">
    <location>
        <begin position="590"/>
        <end position="637"/>
    </location>
</feature>
<keyword evidence="5" id="KW-0378">Hydrolase</keyword>
<dbReference type="InterPro" id="IPR027417">
    <property type="entry name" value="P-loop_NTPase"/>
</dbReference>
<protein>
    <recommendedName>
        <fullName evidence="3">DNA helicase</fullName>
        <ecNumber evidence="3">3.6.4.12</ecNumber>
    </recommendedName>
</protein>
<evidence type="ECO:0000256" key="4">
    <source>
        <dbReference type="ARBA" id="ARBA00022741"/>
    </source>
</evidence>
<evidence type="ECO:0000256" key="7">
    <source>
        <dbReference type="ARBA" id="ARBA00022840"/>
    </source>
</evidence>
<feature type="compositionally biased region" description="Acidic residues" evidence="12">
    <location>
        <begin position="1672"/>
        <end position="1681"/>
    </location>
</feature>
<keyword evidence="6" id="KW-0347">Helicase</keyword>
<reference evidence="16" key="1">
    <citation type="journal article" date="2017" name="Nat. Ecol. Evol.">
        <title>Genome expansion and lineage-specific genetic innovations in the forest pathogenic fungi Armillaria.</title>
        <authorList>
            <person name="Sipos G."/>
            <person name="Prasanna A.N."/>
            <person name="Walter M.C."/>
            <person name="O'Connor E."/>
            <person name="Balint B."/>
            <person name="Krizsan K."/>
            <person name="Kiss B."/>
            <person name="Hess J."/>
            <person name="Varga T."/>
            <person name="Slot J."/>
            <person name="Riley R."/>
            <person name="Boka B."/>
            <person name="Rigling D."/>
            <person name="Barry K."/>
            <person name="Lee J."/>
            <person name="Mihaltcheva S."/>
            <person name="LaButti K."/>
            <person name="Lipzen A."/>
            <person name="Waldron R."/>
            <person name="Moloney N.M."/>
            <person name="Sperisen C."/>
            <person name="Kredics L."/>
            <person name="Vagvoelgyi C."/>
            <person name="Patrignani A."/>
            <person name="Fitzpatrick D."/>
            <person name="Nagy I."/>
            <person name="Doyle S."/>
            <person name="Anderson J.B."/>
            <person name="Grigoriev I.V."/>
            <person name="Gueldener U."/>
            <person name="Muensterkoetter M."/>
            <person name="Nagy L.G."/>
        </authorList>
    </citation>
    <scope>NUCLEOTIDE SEQUENCE [LARGE SCALE GENOMIC DNA]</scope>
    <source>
        <strain evidence="16">C18/9</strain>
    </source>
</reference>
<feature type="compositionally biased region" description="Pro residues" evidence="12">
    <location>
        <begin position="696"/>
        <end position="705"/>
    </location>
</feature>
<dbReference type="GO" id="GO:0006338">
    <property type="term" value="P:chromatin remodeling"/>
    <property type="evidence" value="ECO:0007669"/>
    <property type="project" value="TreeGrafter"/>
</dbReference>
<dbReference type="SMART" id="SM00487">
    <property type="entry name" value="DEXDc"/>
    <property type="match status" value="1"/>
</dbReference>
<feature type="compositionally biased region" description="Polar residues" evidence="12">
    <location>
        <begin position="569"/>
        <end position="580"/>
    </location>
</feature>
<dbReference type="GO" id="GO:0042393">
    <property type="term" value="F:histone binding"/>
    <property type="evidence" value="ECO:0007669"/>
    <property type="project" value="TreeGrafter"/>
</dbReference>
<feature type="domain" description="Helicase ATP-binding" evidence="13">
    <location>
        <begin position="929"/>
        <end position="1094"/>
    </location>
</feature>
<comment type="subcellular location">
    <subcellularLocation>
        <location evidence="1">Nucleus</location>
    </subcellularLocation>
</comment>
<dbReference type="GO" id="GO:0003677">
    <property type="term" value="F:DNA binding"/>
    <property type="evidence" value="ECO:0007669"/>
    <property type="project" value="UniProtKB-KW"/>
</dbReference>
<dbReference type="InterPro" id="IPR049730">
    <property type="entry name" value="SNF2/RAD54-like_C"/>
</dbReference>
<dbReference type="InterPro" id="IPR050520">
    <property type="entry name" value="INO80/SWR1_helicase"/>
</dbReference>
<dbReference type="STRING" id="47428.A0A284QP62"/>
<dbReference type="OrthoDB" id="372624at2759"/>